<feature type="binding site" evidence="5">
    <location>
        <position position="366"/>
    </location>
    <ligand>
        <name>Fe cation</name>
        <dbReference type="ChEBI" id="CHEBI:24875"/>
        <note>catalytic</note>
    </ligand>
</feature>
<evidence type="ECO:0008006" key="7">
    <source>
        <dbReference type="Google" id="ProtNLM"/>
    </source>
</evidence>
<evidence type="ECO:0000256" key="4">
    <source>
        <dbReference type="ARBA" id="ARBA00023004"/>
    </source>
</evidence>
<dbReference type="Pfam" id="PF03055">
    <property type="entry name" value="RPE65"/>
    <property type="match status" value="1"/>
</dbReference>
<sequence>MYLSMEGDCSWWLRITYHKRSTSLLLKHVVIGPSVAMGSTLHFPPKGELVIFGVDARKPFLVLGIVSAYAKSLRHKVDLKLNRSTLCHNIRVSERYNIVVDMRLTMDINRLAKVVRKLIKFEKESYARIGVLPGYGDADSVKWFEVATFCTFHIVNCFENGDEVIVRGFRAPNSIIPGPEKGLNKYHWSSEGFKPMPEKECGNNSVHGGFFCWLFQWRLNLRTGGFSGRYLTGFDSSMNFPVINDRFTGLYHKYGYAQVVDSVASSTCALPKYGSLAKLYLEEQVAGVTKVTVQYHHLGRNQFCSGATFVPKPGGLEEDEGWIISFVHGEDTDTSQASVRIIDAQRFESEPIARITLPQRVPYGFHRTFIPRARISQFGPS</sequence>
<dbReference type="InterPro" id="IPR004294">
    <property type="entry name" value="Carotenoid_Oase"/>
</dbReference>
<dbReference type="PANTHER" id="PTHR10543">
    <property type="entry name" value="BETA-CAROTENE DIOXYGENASE"/>
    <property type="match status" value="1"/>
</dbReference>
<evidence type="ECO:0000256" key="1">
    <source>
        <dbReference type="ARBA" id="ARBA00006787"/>
    </source>
</evidence>
<comment type="cofactor">
    <cofactor evidence="5">
        <name>Fe(2+)</name>
        <dbReference type="ChEBI" id="CHEBI:29033"/>
    </cofactor>
    <text evidence="5">Binds 1 Fe(2+) ion per subunit.</text>
</comment>
<dbReference type="GO" id="GO:0046872">
    <property type="term" value="F:metal ion binding"/>
    <property type="evidence" value="ECO:0007669"/>
    <property type="project" value="UniProtKB-KW"/>
</dbReference>
<proteinExistence type="inferred from homology"/>
<dbReference type="AlphaFoldDB" id="A0A6V7PU93"/>
<comment type="similarity">
    <text evidence="1">Belongs to the carotenoid oxygenase family.</text>
</comment>
<keyword evidence="3" id="KW-0223">Dioxygenase</keyword>
<reference evidence="6" key="1">
    <citation type="submission" date="2020-07" db="EMBL/GenBank/DDBJ databases">
        <authorList>
            <person name="Lin J."/>
        </authorList>
    </citation>
    <scope>NUCLEOTIDE SEQUENCE</scope>
</reference>
<dbReference type="GO" id="GO:0009570">
    <property type="term" value="C:chloroplast stroma"/>
    <property type="evidence" value="ECO:0007669"/>
    <property type="project" value="TreeGrafter"/>
</dbReference>
<dbReference type="GO" id="GO:0016121">
    <property type="term" value="P:carotene catabolic process"/>
    <property type="evidence" value="ECO:0007669"/>
    <property type="project" value="TreeGrafter"/>
</dbReference>
<name>A0A6V7PU93_ANACO</name>
<organism evidence="6">
    <name type="scientific">Ananas comosus var. bracteatus</name>
    <name type="common">red pineapple</name>
    <dbReference type="NCBI Taxonomy" id="296719"/>
    <lineage>
        <taxon>Eukaryota</taxon>
        <taxon>Viridiplantae</taxon>
        <taxon>Streptophyta</taxon>
        <taxon>Embryophyta</taxon>
        <taxon>Tracheophyta</taxon>
        <taxon>Spermatophyta</taxon>
        <taxon>Magnoliopsida</taxon>
        <taxon>Liliopsida</taxon>
        <taxon>Poales</taxon>
        <taxon>Bromeliaceae</taxon>
        <taxon>Bromelioideae</taxon>
        <taxon>Ananas</taxon>
    </lineage>
</organism>
<evidence type="ECO:0000313" key="6">
    <source>
        <dbReference type="EMBL" id="CAD1834434.1"/>
    </source>
</evidence>
<evidence type="ECO:0000256" key="3">
    <source>
        <dbReference type="ARBA" id="ARBA00022964"/>
    </source>
</evidence>
<feature type="binding site" evidence="5">
    <location>
        <position position="88"/>
    </location>
    <ligand>
        <name>Fe cation</name>
        <dbReference type="ChEBI" id="CHEBI:24875"/>
        <note>catalytic</note>
    </ligand>
</feature>
<gene>
    <name evidence="6" type="ORF">CB5_LOCUS17645</name>
</gene>
<dbReference type="EMBL" id="LR862152">
    <property type="protein sequence ID" value="CAD1834434.1"/>
    <property type="molecule type" value="Genomic_DNA"/>
</dbReference>
<protein>
    <recommendedName>
        <fullName evidence="7">Carotenoid 9,10(9',10')-cleavage dioxygenase 1-like</fullName>
    </recommendedName>
</protein>
<feature type="binding site" evidence="5">
    <location>
        <position position="153"/>
    </location>
    <ligand>
        <name>Fe cation</name>
        <dbReference type="ChEBI" id="CHEBI:24875"/>
        <note>catalytic</note>
    </ligand>
</feature>
<keyword evidence="2 5" id="KW-0479">Metal-binding</keyword>
<keyword evidence="3" id="KW-0560">Oxidoreductase</keyword>
<dbReference type="GO" id="GO:0010436">
    <property type="term" value="F:carotenoid dioxygenase activity"/>
    <property type="evidence" value="ECO:0007669"/>
    <property type="project" value="TreeGrafter"/>
</dbReference>
<keyword evidence="4 5" id="KW-0408">Iron</keyword>
<dbReference type="PANTHER" id="PTHR10543:SF145">
    <property type="entry name" value="OS09G0321200 PROTEIN"/>
    <property type="match status" value="1"/>
</dbReference>
<evidence type="ECO:0000256" key="2">
    <source>
        <dbReference type="ARBA" id="ARBA00022723"/>
    </source>
</evidence>
<evidence type="ECO:0000256" key="5">
    <source>
        <dbReference type="PIRSR" id="PIRSR604294-1"/>
    </source>
</evidence>
<accession>A0A6V7PU93</accession>